<reference evidence="1" key="1">
    <citation type="submission" date="2020-06" db="EMBL/GenBank/DDBJ databases">
        <title>Novel chitinolytic bacterium.</title>
        <authorList>
            <person name="Ungkulpasvich U."/>
            <person name="Kosugi A."/>
            <person name="Uke A."/>
        </authorList>
    </citation>
    <scope>NUCLEOTIDE SEQUENCE</scope>
    <source>
        <strain evidence="1">UUS1-1</strain>
    </source>
</reference>
<evidence type="ECO:0000313" key="1">
    <source>
        <dbReference type="EMBL" id="MBA2134138.1"/>
    </source>
</evidence>
<sequence length="135" mass="15139">MKNSLTNDKKEISGIFPGVEAKLPFNDRFSIEGSYRLALFSIAYELNGREMDEVIQEVLQEQKIAIKTSVTRISALTFKAKYLITENIALVGGYKKNITKLEMEAEIDPFGAEIPIEFELEETLASITLGVSILF</sequence>
<evidence type="ECO:0000313" key="2">
    <source>
        <dbReference type="Proteomes" id="UP000657177"/>
    </source>
</evidence>
<dbReference type="EMBL" id="JAAKDE010000064">
    <property type="protein sequence ID" value="MBA2134138.1"/>
    <property type="molecule type" value="Genomic_DNA"/>
</dbReference>
<dbReference type="Proteomes" id="UP000657177">
    <property type="component" value="Unassembled WGS sequence"/>
</dbReference>
<dbReference type="AlphaFoldDB" id="A0A8J6I379"/>
<protein>
    <submittedName>
        <fullName evidence="1">Uncharacterized protein</fullName>
    </submittedName>
</protein>
<keyword evidence="2" id="KW-1185">Reference proteome</keyword>
<comment type="caution">
    <text evidence="1">The sequence shown here is derived from an EMBL/GenBank/DDBJ whole genome shotgun (WGS) entry which is preliminary data.</text>
</comment>
<name>A0A8J6I379_9FIRM</name>
<proteinExistence type="predicted"/>
<accession>A0A8J6I379</accession>
<organism evidence="1 2">
    <name type="scientific">Capillibacterium thermochitinicola</name>
    <dbReference type="NCBI Taxonomy" id="2699427"/>
    <lineage>
        <taxon>Bacteria</taxon>
        <taxon>Bacillati</taxon>
        <taxon>Bacillota</taxon>
        <taxon>Capillibacterium</taxon>
    </lineage>
</organism>
<gene>
    <name evidence="1" type="ORF">G5B42_11430</name>
</gene>